<reference evidence="2" key="1">
    <citation type="submission" date="2020-08" db="EMBL/GenBank/DDBJ databases">
        <title>Genome public.</title>
        <authorList>
            <person name="Liu C."/>
            <person name="Sun Q."/>
        </authorList>
    </citation>
    <scope>NUCLEOTIDE SEQUENCE</scope>
    <source>
        <strain evidence="2">H8</strain>
    </source>
</reference>
<accession>A0A926DNR8</accession>
<dbReference type="RefSeq" id="WP_249313253.1">
    <property type="nucleotide sequence ID" value="NZ_JACRSU010000003.1"/>
</dbReference>
<dbReference type="PROSITE" id="PS50943">
    <property type="entry name" value="HTH_CROC1"/>
    <property type="match status" value="1"/>
</dbReference>
<evidence type="ECO:0000313" key="3">
    <source>
        <dbReference type="Proteomes" id="UP000611762"/>
    </source>
</evidence>
<evidence type="ECO:0000259" key="1">
    <source>
        <dbReference type="PROSITE" id="PS50943"/>
    </source>
</evidence>
<sequence length="73" mass="8117">MSQFNSKRIKKTARMKKIVLKDMLEACGLAENTLSNMNSGRTPLSSNLAKIADYLGCSVDYLLGRTDNPEINH</sequence>
<dbReference type="Gene3D" id="1.10.260.40">
    <property type="entry name" value="lambda repressor-like DNA-binding domains"/>
    <property type="match status" value="1"/>
</dbReference>
<dbReference type="InterPro" id="IPR010982">
    <property type="entry name" value="Lambda_DNA-bd_dom_sf"/>
</dbReference>
<dbReference type="EMBL" id="JACRSU010000003">
    <property type="protein sequence ID" value="MBC8541241.1"/>
    <property type="molecule type" value="Genomic_DNA"/>
</dbReference>
<gene>
    <name evidence="2" type="ORF">H8698_09665</name>
</gene>
<feature type="domain" description="HTH cro/C1-type" evidence="1">
    <location>
        <begin position="25"/>
        <end position="62"/>
    </location>
</feature>
<proteinExistence type="predicted"/>
<evidence type="ECO:0000313" key="2">
    <source>
        <dbReference type="EMBL" id="MBC8541241.1"/>
    </source>
</evidence>
<dbReference type="CDD" id="cd00093">
    <property type="entry name" value="HTH_XRE"/>
    <property type="match status" value="1"/>
</dbReference>
<dbReference type="Pfam" id="PF13443">
    <property type="entry name" value="HTH_26"/>
    <property type="match status" value="1"/>
</dbReference>
<keyword evidence="3" id="KW-1185">Reference proteome</keyword>
<name>A0A926DNR8_9FIRM</name>
<dbReference type="SUPFAM" id="SSF47413">
    <property type="entry name" value="lambda repressor-like DNA-binding domains"/>
    <property type="match status" value="1"/>
</dbReference>
<dbReference type="Proteomes" id="UP000611762">
    <property type="component" value="Unassembled WGS sequence"/>
</dbReference>
<organism evidence="2 3">
    <name type="scientific">Congzhengia minquanensis</name>
    <dbReference type="NCBI Taxonomy" id="2763657"/>
    <lineage>
        <taxon>Bacteria</taxon>
        <taxon>Bacillati</taxon>
        <taxon>Bacillota</taxon>
        <taxon>Clostridia</taxon>
        <taxon>Eubacteriales</taxon>
        <taxon>Oscillospiraceae</taxon>
        <taxon>Congzhengia</taxon>
    </lineage>
</organism>
<protein>
    <submittedName>
        <fullName evidence="2">Helix-turn-helix transcriptional regulator</fullName>
    </submittedName>
</protein>
<dbReference type="InterPro" id="IPR001387">
    <property type="entry name" value="Cro/C1-type_HTH"/>
</dbReference>
<dbReference type="GO" id="GO:0003677">
    <property type="term" value="F:DNA binding"/>
    <property type="evidence" value="ECO:0007669"/>
    <property type="project" value="InterPro"/>
</dbReference>
<comment type="caution">
    <text evidence="2">The sequence shown here is derived from an EMBL/GenBank/DDBJ whole genome shotgun (WGS) entry which is preliminary data.</text>
</comment>
<dbReference type="AlphaFoldDB" id="A0A926DNR8"/>